<evidence type="ECO:0000313" key="2">
    <source>
        <dbReference type="EMBL" id="RWX01539.1"/>
    </source>
</evidence>
<dbReference type="EMBL" id="SBII01000003">
    <property type="protein sequence ID" value="RWX01539.1"/>
    <property type="molecule type" value="Genomic_DNA"/>
</dbReference>
<dbReference type="Gene3D" id="3.30.70.2970">
    <property type="entry name" value="Protein of unknown function (DUF541), domain 2"/>
    <property type="match status" value="1"/>
</dbReference>
<dbReference type="InterPro" id="IPR052022">
    <property type="entry name" value="26kDa_periplasmic_antigen"/>
</dbReference>
<evidence type="ECO:0000313" key="3">
    <source>
        <dbReference type="Proteomes" id="UP000287527"/>
    </source>
</evidence>
<dbReference type="PANTHER" id="PTHR34387">
    <property type="entry name" value="SLR1258 PROTEIN"/>
    <property type="match status" value="1"/>
</dbReference>
<dbReference type="OrthoDB" id="6021921at2"/>
<proteinExistence type="predicted"/>
<accession>A0A3S3Q9U2</accession>
<reference evidence="2 3" key="1">
    <citation type="submission" date="2019-01" db="EMBL/GenBank/DDBJ databases">
        <title>Flavobacterium sp. nov.,isolated from freshwater.</title>
        <authorList>
            <person name="Zhang R."/>
            <person name="Du Z.-J."/>
        </authorList>
    </citation>
    <scope>NUCLEOTIDE SEQUENCE [LARGE SCALE GENOMIC DNA]</scope>
    <source>
        <strain evidence="2 3">1E403</strain>
    </source>
</reference>
<dbReference type="InterPro" id="IPR007497">
    <property type="entry name" value="SIMPL/DUF541"/>
</dbReference>
<keyword evidence="3" id="KW-1185">Reference proteome</keyword>
<keyword evidence="1" id="KW-0732">Signal</keyword>
<dbReference type="Gene3D" id="3.30.110.170">
    <property type="entry name" value="Protein of unknown function (DUF541), domain 1"/>
    <property type="match status" value="1"/>
</dbReference>
<feature type="signal peptide" evidence="1">
    <location>
        <begin position="1"/>
        <end position="18"/>
    </location>
</feature>
<dbReference type="PANTHER" id="PTHR34387:SF1">
    <property type="entry name" value="PERIPLASMIC IMMUNOGENIC PROTEIN"/>
    <property type="match status" value="1"/>
</dbReference>
<dbReference type="Proteomes" id="UP000287527">
    <property type="component" value="Unassembled WGS sequence"/>
</dbReference>
<dbReference type="GO" id="GO:0006974">
    <property type="term" value="P:DNA damage response"/>
    <property type="evidence" value="ECO:0007669"/>
    <property type="project" value="TreeGrafter"/>
</dbReference>
<protein>
    <submittedName>
        <fullName evidence="2">DUF541 domain-containing protein</fullName>
    </submittedName>
</protein>
<feature type="chain" id="PRO_5018714739" evidence="1">
    <location>
        <begin position="19"/>
        <end position="230"/>
    </location>
</feature>
<comment type="caution">
    <text evidence="2">The sequence shown here is derived from an EMBL/GenBank/DDBJ whole genome shotgun (WGS) entry which is preliminary data.</text>
</comment>
<gene>
    <name evidence="2" type="ORF">EPI11_06190</name>
</gene>
<evidence type="ECO:0000256" key="1">
    <source>
        <dbReference type="SAM" id="SignalP"/>
    </source>
</evidence>
<sequence length="230" mass="25127">MKKIGLVVFVFVATLANAQVTQQNMQPQISVSGEGKISVVPDRADITVGIENIGADAAEVKKKNDATVDAVIKYLKSIKLPAEDYQTQRVSLNRNYDYTKKKYSFVATQTIVIRLKDITKYDAMMIGLVDAGINSIQGIEFKTSKQAEYESEARVKAVAQAKLKANDYAGALNQKVGKAIVVTDNTQTYYPRMMSAMKIESDSAAGAQRETLAIGEINVTANVSISFELN</sequence>
<dbReference type="Pfam" id="PF04402">
    <property type="entry name" value="SIMPL"/>
    <property type="match status" value="1"/>
</dbReference>
<dbReference type="AlphaFoldDB" id="A0A3S3Q9U2"/>
<organism evidence="2 3">
    <name type="scientific">Flavobacterium cerinum</name>
    <dbReference type="NCBI Taxonomy" id="2502784"/>
    <lineage>
        <taxon>Bacteria</taxon>
        <taxon>Pseudomonadati</taxon>
        <taxon>Bacteroidota</taxon>
        <taxon>Flavobacteriia</taxon>
        <taxon>Flavobacteriales</taxon>
        <taxon>Flavobacteriaceae</taxon>
        <taxon>Flavobacterium</taxon>
    </lineage>
</organism>
<name>A0A3S3Q9U2_9FLAO</name>
<dbReference type="RefSeq" id="WP_128389076.1">
    <property type="nucleotide sequence ID" value="NZ_SBII01000003.1"/>
</dbReference>